<dbReference type="InterPro" id="IPR000089">
    <property type="entry name" value="Biotin_lipoyl"/>
</dbReference>
<feature type="compositionally biased region" description="Low complexity" evidence="7">
    <location>
        <begin position="192"/>
        <end position="211"/>
    </location>
</feature>
<evidence type="ECO:0000313" key="10">
    <source>
        <dbReference type="EMBL" id="ORY94750.1"/>
    </source>
</evidence>
<dbReference type="Gene3D" id="3.30.559.10">
    <property type="entry name" value="Chloramphenicol acetyltransferase-like domain"/>
    <property type="match status" value="1"/>
</dbReference>
<name>A0A1X2H9J9_SYNRA</name>
<keyword evidence="3 6" id="KW-0450">Lipoyl</keyword>
<dbReference type="Pfam" id="PF00364">
    <property type="entry name" value="Biotin_lipoyl"/>
    <property type="match status" value="1"/>
</dbReference>
<dbReference type="InterPro" id="IPR006257">
    <property type="entry name" value="LAT1"/>
</dbReference>
<evidence type="ECO:0000313" key="11">
    <source>
        <dbReference type="Proteomes" id="UP000242180"/>
    </source>
</evidence>
<sequence>MSYARRHFLKASAEILVTARVASKRAVATPLLARQATSVGARAFSSTSQAKFIALRAASTPAVNGCRLYSSKSFPPHNVIAMPALSPTMTQGGIGTWQKKVGDEVVPGDVLVEIETDKAQMDFECQEEGFLAKILADTGSKDYAVGKPIAILVEEESDVAAFENFTLEDAGGAAAPAAAAESKPAESEKAAESAPASSSAPSQPQPSSADASGDRVKASPLAQKTANELGIDLSQVKGSGPGGRIVQDDVANFKPAPAAAPAASAAAQQPPAAYAPQSATGDAFTDIPTSNMRRVIANRLSESKQTVPHYYVTVEVNMDKINKLREVLNKAADGKYKLSVNDFIIKASALSLKKVPEVNSAWQGDFIRQYNNADISIAVATPNGLITPIVTRAETRGLSDISNNIKDLATRARAGKLAPQEYQGGSFSISNLGMFGVKHFTAIINPPQSCILAIGGTSQKLVPDETQENGFAVRNVMEVTLSSDHRVVDGAVAATWLQAFKGFMEDPLKMML</sequence>
<reference evidence="10 11" key="1">
    <citation type="submission" date="2016-07" db="EMBL/GenBank/DDBJ databases">
        <title>Pervasive Adenine N6-methylation of Active Genes in Fungi.</title>
        <authorList>
            <consortium name="DOE Joint Genome Institute"/>
            <person name="Mondo S.J."/>
            <person name="Dannebaum R.O."/>
            <person name="Kuo R.C."/>
            <person name="Labutti K."/>
            <person name="Haridas S."/>
            <person name="Kuo A."/>
            <person name="Salamov A."/>
            <person name="Ahrendt S.R."/>
            <person name="Lipzen A."/>
            <person name="Sullivan W."/>
            <person name="Andreopoulos W.B."/>
            <person name="Clum A."/>
            <person name="Lindquist E."/>
            <person name="Daum C."/>
            <person name="Ramamoorthy G.K."/>
            <person name="Gryganskyi A."/>
            <person name="Culley D."/>
            <person name="Magnuson J.K."/>
            <person name="James T.Y."/>
            <person name="O'Malley M.A."/>
            <person name="Stajich J.E."/>
            <person name="Spatafora J.W."/>
            <person name="Visel A."/>
            <person name="Grigoriev I.V."/>
        </authorList>
    </citation>
    <scope>NUCLEOTIDE SEQUENCE [LARGE SCALE GENOMIC DNA]</scope>
    <source>
        <strain evidence="10 11">NRRL 2496</strain>
    </source>
</reference>
<dbReference type="FunFam" id="2.40.50.100:FF:000010">
    <property type="entry name" value="Acetyltransferase component of pyruvate dehydrogenase complex"/>
    <property type="match status" value="1"/>
</dbReference>
<evidence type="ECO:0000256" key="7">
    <source>
        <dbReference type="SAM" id="MobiDB-lite"/>
    </source>
</evidence>
<feature type="compositionally biased region" description="Low complexity" evidence="7">
    <location>
        <begin position="261"/>
        <end position="279"/>
    </location>
</feature>
<dbReference type="Pfam" id="PF02817">
    <property type="entry name" value="E3_binding"/>
    <property type="match status" value="1"/>
</dbReference>
<dbReference type="PROSITE" id="PS50968">
    <property type="entry name" value="BIOTINYL_LIPOYL"/>
    <property type="match status" value="1"/>
</dbReference>
<dbReference type="GO" id="GO:0006086">
    <property type="term" value="P:pyruvate decarboxylation to acetyl-CoA"/>
    <property type="evidence" value="ECO:0007669"/>
    <property type="project" value="EnsemblFungi"/>
</dbReference>
<keyword evidence="2 6" id="KW-0808">Transferase</keyword>
<feature type="region of interest" description="Disordered" evidence="7">
    <location>
        <begin position="261"/>
        <end position="286"/>
    </location>
</feature>
<comment type="cofactor">
    <cofactor evidence="6">
        <name>(R)-lipoate</name>
        <dbReference type="ChEBI" id="CHEBI:83088"/>
    </cofactor>
    <text evidence="6">Binds 1 lipoyl cofactor covalently.</text>
</comment>
<keyword evidence="4" id="KW-0809">Transit peptide</keyword>
<proteinExistence type="inferred from homology"/>
<dbReference type="PANTHER" id="PTHR23151">
    <property type="entry name" value="DIHYDROLIPOAMIDE ACETYL/SUCCINYL-TRANSFERASE-RELATED"/>
    <property type="match status" value="1"/>
</dbReference>
<dbReference type="STRING" id="13706.A0A1X2H9J9"/>
<dbReference type="CDD" id="cd06849">
    <property type="entry name" value="lipoyl_domain"/>
    <property type="match status" value="1"/>
</dbReference>
<protein>
    <recommendedName>
        <fullName evidence="6">Acetyltransferase component of pyruvate dehydrogenase complex</fullName>
        <ecNumber evidence="6">2.3.1.12</ecNumber>
    </recommendedName>
</protein>
<keyword evidence="5 6" id="KW-0012">Acyltransferase</keyword>
<dbReference type="InterPro" id="IPR006311">
    <property type="entry name" value="TAT_signal"/>
</dbReference>
<feature type="region of interest" description="Disordered" evidence="7">
    <location>
        <begin position="176"/>
        <end position="220"/>
    </location>
</feature>
<dbReference type="PANTHER" id="PTHR23151:SF90">
    <property type="entry name" value="DIHYDROLIPOYLLYSINE-RESIDUE ACETYLTRANSFERASE COMPONENT OF PYRUVATE DEHYDROGENASE COMPLEX, MITOCHONDRIAL-RELATED"/>
    <property type="match status" value="1"/>
</dbReference>
<dbReference type="FunCoup" id="A0A1X2H9J9">
    <property type="interactions" value="473"/>
</dbReference>
<feature type="region of interest" description="Disordered" evidence="7">
    <location>
        <begin position="229"/>
        <end position="248"/>
    </location>
</feature>
<dbReference type="InParanoid" id="A0A1X2H9J9"/>
<dbReference type="GO" id="GO:0045254">
    <property type="term" value="C:pyruvate dehydrogenase complex"/>
    <property type="evidence" value="ECO:0007669"/>
    <property type="project" value="UniProtKB-UniRule"/>
</dbReference>
<dbReference type="EC" id="2.3.1.12" evidence="6"/>
<evidence type="ECO:0000259" key="8">
    <source>
        <dbReference type="PROSITE" id="PS50968"/>
    </source>
</evidence>
<keyword evidence="11" id="KW-1185">Reference proteome</keyword>
<dbReference type="OMA" id="TMEFESF"/>
<dbReference type="InterPro" id="IPR045257">
    <property type="entry name" value="E2/Pdx1"/>
</dbReference>
<dbReference type="InterPro" id="IPR036625">
    <property type="entry name" value="E3-bd_dom_sf"/>
</dbReference>
<dbReference type="Gene3D" id="4.10.320.10">
    <property type="entry name" value="E3-binding domain"/>
    <property type="match status" value="1"/>
</dbReference>
<dbReference type="PROSITE" id="PS51318">
    <property type="entry name" value="TAT"/>
    <property type="match status" value="1"/>
</dbReference>
<comment type="subcellular location">
    <subcellularLocation>
        <location evidence="6">Mitochondrion</location>
    </subcellularLocation>
</comment>
<evidence type="ECO:0000256" key="2">
    <source>
        <dbReference type="ARBA" id="ARBA00022679"/>
    </source>
</evidence>
<dbReference type="FunFam" id="3.30.559.10:FF:000003">
    <property type="entry name" value="Acetyltransferase component of pyruvate dehydrogenase complex"/>
    <property type="match status" value="1"/>
</dbReference>
<comment type="caution">
    <text evidence="10">The sequence shown here is derived from an EMBL/GenBank/DDBJ whole genome shotgun (WGS) entry which is preliminary data.</text>
</comment>
<dbReference type="InterPro" id="IPR001078">
    <property type="entry name" value="2-oxoacid_DH_actylTfrase"/>
</dbReference>
<accession>A0A1X2H9J9</accession>
<dbReference type="SUPFAM" id="SSF52777">
    <property type="entry name" value="CoA-dependent acyltransferases"/>
    <property type="match status" value="1"/>
</dbReference>
<dbReference type="Pfam" id="PF00198">
    <property type="entry name" value="2-oxoacid_dh"/>
    <property type="match status" value="1"/>
</dbReference>
<dbReference type="GO" id="GO:0005739">
    <property type="term" value="C:mitochondrion"/>
    <property type="evidence" value="ECO:0007669"/>
    <property type="project" value="UniProtKB-SubCell"/>
</dbReference>
<evidence type="ECO:0000256" key="6">
    <source>
        <dbReference type="RuleBase" id="RU361137"/>
    </source>
</evidence>
<dbReference type="Gene3D" id="2.40.50.100">
    <property type="match status" value="1"/>
</dbReference>
<dbReference type="SUPFAM" id="SSF51230">
    <property type="entry name" value="Single hybrid motif"/>
    <property type="match status" value="1"/>
</dbReference>
<organism evidence="10 11">
    <name type="scientific">Syncephalastrum racemosum</name>
    <name type="common">Filamentous fungus</name>
    <dbReference type="NCBI Taxonomy" id="13706"/>
    <lineage>
        <taxon>Eukaryota</taxon>
        <taxon>Fungi</taxon>
        <taxon>Fungi incertae sedis</taxon>
        <taxon>Mucoromycota</taxon>
        <taxon>Mucoromycotina</taxon>
        <taxon>Mucoromycetes</taxon>
        <taxon>Mucorales</taxon>
        <taxon>Syncephalastraceae</taxon>
        <taxon>Syncephalastrum</taxon>
    </lineage>
</organism>
<dbReference type="NCBIfam" id="TIGR01349">
    <property type="entry name" value="PDHac_trf_mito"/>
    <property type="match status" value="1"/>
</dbReference>
<dbReference type="InterPro" id="IPR023213">
    <property type="entry name" value="CAT-like_dom_sf"/>
</dbReference>
<comment type="similarity">
    <text evidence="1 6">Belongs to the 2-oxoacid dehydrogenase family.</text>
</comment>
<dbReference type="PROSITE" id="PS00189">
    <property type="entry name" value="LIPOYL"/>
    <property type="match status" value="1"/>
</dbReference>
<dbReference type="OrthoDB" id="537444at2759"/>
<evidence type="ECO:0000259" key="9">
    <source>
        <dbReference type="PROSITE" id="PS51826"/>
    </source>
</evidence>
<feature type="domain" description="Lipoyl-binding" evidence="8">
    <location>
        <begin position="77"/>
        <end position="153"/>
    </location>
</feature>
<dbReference type="PROSITE" id="PS51826">
    <property type="entry name" value="PSBD"/>
    <property type="match status" value="1"/>
</dbReference>
<dbReference type="GO" id="GO:0004742">
    <property type="term" value="F:dihydrolipoyllysine-residue acetyltransferase activity"/>
    <property type="evidence" value="ECO:0007669"/>
    <property type="project" value="UniProtKB-UniRule"/>
</dbReference>
<evidence type="ECO:0000256" key="3">
    <source>
        <dbReference type="ARBA" id="ARBA00022823"/>
    </source>
</evidence>
<comment type="catalytic activity">
    <reaction evidence="6">
        <text>N(6)-[(R)-dihydrolipoyl]-L-lysyl-[protein] + acetyl-CoA = N(6)-[(R)-S(8)-acetyldihydrolipoyl]-L-lysyl-[protein] + CoA</text>
        <dbReference type="Rhea" id="RHEA:17017"/>
        <dbReference type="Rhea" id="RHEA-COMP:10475"/>
        <dbReference type="Rhea" id="RHEA-COMP:10478"/>
        <dbReference type="ChEBI" id="CHEBI:57287"/>
        <dbReference type="ChEBI" id="CHEBI:57288"/>
        <dbReference type="ChEBI" id="CHEBI:83100"/>
        <dbReference type="ChEBI" id="CHEBI:83111"/>
        <dbReference type="EC" id="2.3.1.12"/>
    </reaction>
</comment>
<comment type="function">
    <text evidence="6">The pyruvate dehydrogenase complex catalyzes the overall conversion of pyruvate to acetyl-CoA and CO(2).</text>
</comment>
<dbReference type="InterPro" id="IPR003016">
    <property type="entry name" value="2-oxoA_DH_lipoyl-BS"/>
</dbReference>
<evidence type="ECO:0000256" key="1">
    <source>
        <dbReference type="ARBA" id="ARBA00007317"/>
    </source>
</evidence>
<dbReference type="Proteomes" id="UP000242180">
    <property type="component" value="Unassembled WGS sequence"/>
</dbReference>
<feature type="domain" description="Peripheral subunit-binding (PSBD)" evidence="9">
    <location>
        <begin position="217"/>
        <end position="254"/>
    </location>
</feature>
<dbReference type="SUPFAM" id="SSF47005">
    <property type="entry name" value="Peripheral subunit-binding domain of 2-oxo acid dehydrogenase complex"/>
    <property type="match status" value="1"/>
</dbReference>
<evidence type="ECO:0000256" key="4">
    <source>
        <dbReference type="ARBA" id="ARBA00022946"/>
    </source>
</evidence>
<dbReference type="InterPro" id="IPR004167">
    <property type="entry name" value="PSBD"/>
</dbReference>
<evidence type="ECO:0000256" key="5">
    <source>
        <dbReference type="ARBA" id="ARBA00023315"/>
    </source>
</evidence>
<keyword evidence="10" id="KW-0670">Pyruvate</keyword>
<gene>
    <name evidence="10" type="ORF">BCR43DRAFT_476628</name>
</gene>
<dbReference type="EMBL" id="MCGN01000007">
    <property type="protein sequence ID" value="ORY94750.1"/>
    <property type="molecule type" value="Genomic_DNA"/>
</dbReference>
<dbReference type="InterPro" id="IPR011053">
    <property type="entry name" value="Single_hybrid_motif"/>
</dbReference>
<dbReference type="AlphaFoldDB" id="A0A1X2H9J9"/>